<sequence length="350" mass="38359">MSFGAPLPPTSTQALATRTFAPSLSRSSDAASFVRRRPTQSSEEEEDERSKQKTKKHGKKMKKSPGGALRTLLEEQPLRNPFYGPRSDNSLQGGTQGLDARSPMIDEGPFLNPQFHHTAKPGPGAEPVDINAAACSNLKKFCKKSANHKLPACQQYRSKDSVCKKKSKAKHSAMPPGMFTPPPVVVKPVPGSIWGLCRRNGEIGPCWGGNILEQRARSVIAKIGSLNSRSGTANIANVLRRGLAAARNAVAPCRRSENGCWTDEFGVEGKTRSLLERLFDRYRRLAFLAVNTINPLVRRTPAEVHRALHGKDAPNDVKRSFLEAFFGRTATSANITVHPLSRRALRNGRH</sequence>
<dbReference type="Proteomes" id="UP000054845">
    <property type="component" value="Unassembled WGS sequence"/>
</dbReference>
<dbReference type="AlphaFoldDB" id="A0A0P1BLJ7"/>
<keyword evidence="3" id="KW-1185">Reference proteome</keyword>
<protein>
    <submittedName>
        <fullName evidence="2">Uncharacterized protein</fullName>
    </submittedName>
</protein>
<feature type="compositionally biased region" description="Polar residues" evidence="1">
    <location>
        <begin position="10"/>
        <end position="30"/>
    </location>
</feature>
<dbReference type="EMBL" id="CCYA01000253">
    <property type="protein sequence ID" value="CEH16933.1"/>
    <property type="molecule type" value="Genomic_DNA"/>
</dbReference>
<reference evidence="2 3" key="1">
    <citation type="submission" date="2014-09" db="EMBL/GenBank/DDBJ databases">
        <authorList>
            <person name="Magalhaes I.L.F."/>
            <person name="Oliveira U."/>
            <person name="Santos F.R."/>
            <person name="Vidigal T.H.D.A."/>
            <person name="Brescovit A.D."/>
            <person name="Santos A.J."/>
        </authorList>
    </citation>
    <scope>NUCLEOTIDE SEQUENCE [LARGE SCALE GENOMIC DNA]</scope>
</reference>
<name>A0A0P1BLJ7_9BASI</name>
<accession>A0A0P1BLJ7</accession>
<evidence type="ECO:0000256" key="1">
    <source>
        <dbReference type="SAM" id="MobiDB-lite"/>
    </source>
</evidence>
<dbReference type="OrthoDB" id="10329997at2759"/>
<feature type="region of interest" description="Disordered" evidence="1">
    <location>
        <begin position="1"/>
        <end position="97"/>
    </location>
</feature>
<proteinExistence type="predicted"/>
<organism evidence="2 3">
    <name type="scientific">Ceraceosorus bombacis</name>
    <dbReference type="NCBI Taxonomy" id="401625"/>
    <lineage>
        <taxon>Eukaryota</taxon>
        <taxon>Fungi</taxon>
        <taxon>Dikarya</taxon>
        <taxon>Basidiomycota</taxon>
        <taxon>Ustilaginomycotina</taxon>
        <taxon>Exobasidiomycetes</taxon>
        <taxon>Ceraceosorales</taxon>
        <taxon>Ceraceosoraceae</taxon>
        <taxon>Ceraceosorus</taxon>
    </lineage>
</organism>
<evidence type="ECO:0000313" key="2">
    <source>
        <dbReference type="EMBL" id="CEH16933.1"/>
    </source>
</evidence>
<feature type="compositionally biased region" description="Basic residues" evidence="1">
    <location>
        <begin position="52"/>
        <end position="63"/>
    </location>
</feature>
<evidence type="ECO:0000313" key="3">
    <source>
        <dbReference type="Proteomes" id="UP000054845"/>
    </source>
</evidence>